<dbReference type="SUPFAM" id="SSF52266">
    <property type="entry name" value="SGNH hydrolase"/>
    <property type="match status" value="1"/>
</dbReference>
<dbReference type="Gene3D" id="3.40.50.1110">
    <property type="entry name" value="SGNH hydrolase"/>
    <property type="match status" value="1"/>
</dbReference>
<dbReference type="GO" id="GO:0016787">
    <property type="term" value="F:hydrolase activity"/>
    <property type="evidence" value="ECO:0007669"/>
    <property type="project" value="UniProtKB-KW"/>
</dbReference>
<comment type="similarity">
    <text evidence="1">Belongs to the 'GDSL' lipolytic enzyme family.</text>
</comment>
<dbReference type="KEGG" id="jcu:105646594"/>
<dbReference type="InterPro" id="IPR036514">
    <property type="entry name" value="SGNH_hydro_sf"/>
</dbReference>
<keyword evidence="3" id="KW-0443">Lipid metabolism</keyword>
<organism evidence="5 6">
    <name type="scientific">Jatropha curcas</name>
    <name type="common">Barbados nut</name>
    <dbReference type="NCBI Taxonomy" id="180498"/>
    <lineage>
        <taxon>Eukaryota</taxon>
        <taxon>Viridiplantae</taxon>
        <taxon>Streptophyta</taxon>
        <taxon>Embryophyta</taxon>
        <taxon>Tracheophyta</taxon>
        <taxon>Spermatophyta</taxon>
        <taxon>Magnoliopsida</taxon>
        <taxon>eudicotyledons</taxon>
        <taxon>Gunneridae</taxon>
        <taxon>Pentapetalae</taxon>
        <taxon>rosids</taxon>
        <taxon>fabids</taxon>
        <taxon>Malpighiales</taxon>
        <taxon>Euphorbiaceae</taxon>
        <taxon>Crotonoideae</taxon>
        <taxon>Jatropheae</taxon>
        <taxon>Jatropha</taxon>
    </lineage>
</organism>
<dbReference type="InterPro" id="IPR013830">
    <property type="entry name" value="SGNH_hydro"/>
</dbReference>
<evidence type="ECO:0000313" key="5">
    <source>
        <dbReference type="EMBL" id="KDP24452.1"/>
    </source>
</evidence>
<dbReference type="Pfam" id="PF13472">
    <property type="entry name" value="Lipase_GDSL_2"/>
    <property type="match status" value="1"/>
</dbReference>
<dbReference type="PANTHER" id="PTHR14209:SF31">
    <property type="entry name" value="SGNH HYDROLASE-TYPE ESTERASE DOMAIN-CONTAINING PROTEIN"/>
    <property type="match status" value="1"/>
</dbReference>
<dbReference type="InterPro" id="IPR045136">
    <property type="entry name" value="Iah1-like"/>
</dbReference>
<evidence type="ECO:0000256" key="1">
    <source>
        <dbReference type="ARBA" id="ARBA00008668"/>
    </source>
</evidence>
<dbReference type="GO" id="GO:0016042">
    <property type="term" value="P:lipid catabolic process"/>
    <property type="evidence" value="ECO:0007669"/>
    <property type="project" value="UniProtKB-KW"/>
</dbReference>
<name>A0A067JKN5_JATCU</name>
<keyword evidence="3" id="KW-0442">Lipid degradation</keyword>
<accession>A0A067JKN5</accession>
<dbReference type="FunFam" id="3.40.50.1110:FF:000002">
    <property type="entry name" value="isoamyl acetate-hydrolyzing esterase 1 homolog"/>
    <property type="match status" value="1"/>
</dbReference>
<dbReference type="OrthoDB" id="671439at2759"/>
<dbReference type="STRING" id="180498.A0A067JKN5"/>
<sequence length="242" mass="26739">MVGPIRPQFVLFGSSIVQLSFGDEGWGAALSEKYARKADVVLRGYGGWTSRNALKVLDQVFPEHDSVQPSLVIVYFGGNDSMEPPTSVGPLVPLPEYKENIRRIALHLKGLSETTRIIFLGVPPVNEKMLQEIHGDKTGRTNEGCRIYSEACSEVSKEMGIATIDLWTAMQEREDWLTACFTDGVHLSGEGSETVVKEIMRVLKEADWKPSLYWASMPTEFAGISPLDPQTEGTTTANHHSI</sequence>
<dbReference type="PANTHER" id="PTHR14209">
    <property type="entry name" value="ISOAMYL ACETATE-HYDROLYZING ESTERASE 1"/>
    <property type="match status" value="1"/>
</dbReference>
<dbReference type="Proteomes" id="UP000027138">
    <property type="component" value="Unassembled WGS sequence"/>
</dbReference>
<evidence type="ECO:0000256" key="3">
    <source>
        <dbReference type="ARBA" id="ARBA00022963"/>
    </source>
</evidence>
<feature type="domain" description="SGNH hydrolase-type esterase" evidence="4">
    <location>
        <begin position="11"/>
        <end position="192"/>
    </location>
</feature>
<dbReference type="CDD" id="cd01838">
    <property type="entry name" value="Isoamyl_acetate_hydrolase_like"/>
    <property type="match status" value="1"/>
</dbReference>
<evidence type="ECO:0000313" key="6">
    <source>
        <dbReference type="Proteomes" id="UP000027138"/>
    </source>
</evidence>
<evidence type="ECO:0000256" key="2">
    <source>
        <dbReference type="ARBA" id="ARBA00022801"/>
    </source>
</evidence>
<reference evidence="5 6" key="1">
    <citation type="journal article" date="2014" name="PLoS ONE">
        <title>Global Analysis of Gene Expression Profiles in Physic Nut (Jatropha curcas L.) Seedlings Exposed to Salt Stress.</title>
        <authorList>
            <person name="Zhang L."/>
            <person name="Zhang C."/>
            <person name="Wu P."/>
            <person name="Chen Y."/>
            <person name="Li M."/>
            <person name="Jiang H."/>
            <person name="Wu G."/>
        </authorList>
    </citation>
    <scope>NUCLEOTIDE SEQUENCE [LARGE SCALE GENOMIC DNA]</scope>
    <source>
        <strain evidence="6">cv. GZQX0401</strain>
        <tissue evidence="5">Young leaves</tissue>
    </source>
</reference>
<dbReference type="EMBL" id="KK915111">
    <property type="protein sequence ID" value="KDP24452.1"/>
    <property type="molecule type" value="Genomic_DNA"/>
</dbReference>
<protein>
    <recommendedName>
        <fullName evidence="4">SGNH hydrolase-type esterase domain-containing protein</fullName>
    </recommendedName>
</protein>
<proteinExistence type="inferred from homology"/>
<keyword evidence="2" id="KW-0378">Hydrolase</keyword>
<dbReference type="AlphaFoldDB" id="A0A067JKN5"/>
<evidence type="ECO:0000259" key="4">
    <source>
        <dbReference type="Pfam" id="PF13472"/>
    </source>
</evidence>
<gene>
    <name evidence="5" type="ORF">JCGZ_25016</name>
</gene>
<keyword evidence="6" id="KW-1185">Reference proteome</keyword>